<accession>A0A645HW15</accession>
<comment type="caution">
    <text evidence="1">The sequence shown here is derived from an EMBL/GenBank/DDBJ whole genome shotgun (WGS) entry which is preliminary data.</text>
</comment>
<name>A0A645HW15_9ZZZZ</name>
<proteinExistence type="predicted"/>
<protein>
    <submittedName>
        <fullName evidence="1">Uncharacterized protein</fullName>
    </submittedName>
</protein>
<reference evidence="1" key="1">
    <citation type="submission" date="2019-08" db="EMBL/GenBank/DDBJ databases">
        <authorList>
            <person name="Kucharzyk K."/>
            <person name="Murdoch R.W."/>
            <person name="Higgins S."/>
            <person name="Loffler F."/>
        </authorList>
    </citation>
    <scope>NUCLEOTIDE SEQUENCE</scope>
</reference>
<dbReference type="EMBL" id="VSSQ01100733">
    <property type="protein sequence ID" value="MPN42766.1"/>
    <property type="molecule type" value="Genomic_DNA"/>
</dbReference>
<evidence type="ECO:0000313" key="1">
    <source>
        <dbReference type="EMBL" id="MPN42766.1"/>
    </source>
</evidence>
<gene>
    <name evidence="1" type="ORF">SDC9_190324</name>
</gene>
<sequence>MYFKSLTQPPISAGSVYTEVFSADGYVYLNYEDNAVVPEGLISVTETEWNEKKPVIPAAEPEIQVTQLDKIEANIDYLVMLI</sequence>
<organism evidence="1">
    <name type="scientific">bioreactor metagenome</name>
    <dbReference type="NCBI Taxonomy" id="1076179"/>
    <lineage>
        <taxon>unclassified sequences</taxon>
        <taxon>metagenomes</taxon>
        <taxon>ecological metagenomes</taxon>
    </lineage>
</organism>
<dbReference type="AlphaFoldDB" id="A0A645HW15"/>